<evidence type="ECO:0000256" key="1">
    <source>
        <dbReference type="ARBA" id="ARBA00004141"/>
    </source>
</evidence>
<dbReference type="Pfam" id="PF08016">
    <property type="entry name" value="PKD_channel"/>
    <property type="match status" value="1"/>
</dbReference>
<feature type="transmembrane region" description="Helical" evidence="6">
    <location>
        <begin position="869"/>
        <end position="897"/>
    </location>
</feature>
<evidence type="ECO:0000256" key="2">
    <source>
        <dbReference type="ARBA" id="ARBA00022692"/>
    </source>
</evidence>
<evidence type="ECO:0000256" key="6">
    <source>
        <dbReference type="SAM" id="Phobius"/>
    </source>
</evidence>
<dbReference type="PANTHER" id="PTHR10877:SF194">
    <property type="entry name" value="LOCATION OF VULVA DEFECTIVE 1"/>
    <property type="match status" value="1"/>
</dbReference>
<keyword evidence="4 6" id="KW-0472">Membrane</keyword>
<reference evidence="8" key="1">
    <citation type="submission" date="2021-01" db="EMBL/GenBank/DDBJ databases">
        <authorList>
            <person name="Corre E."/>
            <person name="Pelletier E."/>
            <person name="Niang G."/>
            <person name="Scheremetjew M."/>
            <person name="Finn R."/>
            <person name="Kale V."/>
            <person name="Holt S."/>
            <person name="Cochrane G."/>
            <person name="Meng A."/>
            <person name="Brown T."/>
            <person name="Cohen L."/>
        </authorList>
    </citation>
    <scope>NUCLEOTIDE SEQUENCE</scope>
    <source>
        <strain evidence="8">CCMP1413</strain>
    </source>
</reference>
<dbReference type="PANTHER" id="PTHR10877">
    <property type="entry name" value="POLYCYSTIN FAMILY MEMBER"/>
    <property type="match status" value="1"/>
</dbReference>
<gene>
    <name evidence="8" type="ORF">PCOL08062_LOCUS11202</name>
</gene>
<dbReference type="InterPro" id="IPR051223">
    <property type="entry name" value="Polycystin"/>
</dbReference>
<keyword evidence="3 6" id="KW-1133">Transmembrane helix</keyword>
<dbReference type="EMBL" id="HBDZ01014593">
    <property type="protein sequence ID" value="CAD8249507.1"/>
    <property type="molecule type" value="Transcribed_RNA"/>
</dbReference>
<feature type="transmembrane region" description="Helical" evidence="6">
    <location>
        <begin position="472"/>
        <end position="495"/>
    </location>
</feature>
<feature type="transmembrane region" description="Helical" evidence="6">
    <location>
        <begin position="942"/>
        <end position="971"/>
    </location>
</feature>
<evidence type="ECO:0000313" key="8">
    <source>
        <dbReference type="EMBL" id="CAD8249507.1"/>
    </source>
</evidence>
<protein>
    <recommendedName>
        <fullName evidence="7">Polycystin cation channel PKD1/PKD2 domain-containing protein</fullName>
    </recommendedName>
</protein>
<evidence type="ECO:0000256" key="4">
    <source>
        <dbReference type="ARBA" id="ARBA00023136"/>
    </source>
</evidence>
<dbReference type="GO" id="GO:0016020">
    <property type="term" value="C:membrane"/>
    <property type="evidence" value="ECO:0007669"/>
    <property type="project" value="UniProtKB-SubCell"/>
</dbReference>
<dbReference type="AlphaFoldDB" id="A0A7R9TZJ8"/>
<dbReference type="InterPro" id="IPR013122">
    <property type="entry name" value="PKD1_2_channel"/>
</dbReference>
<dbReference type="GO" id="GO:0005262">
    <property type="term" value="F:calcium channel activity"/>
    <property type="evidence" value="ECO:0007669"/>
    <property type="project" value="TreeGrafter"/>
</dbReference>
<feature type="transmembrane region" description="Helical" evidence="6">
    <location>
        <begin position="101"/>
        <end position="122"/>
    </location>
</feature>
<dbReference type="GO" id="GO:0050982">
    <property type="term" value="P:detection of mechanical stimulus"/>
    <property type="evidence" value="ECO:0007669"/>
    <property type="project" value="TreeGrafter"/>
</dbReference>
<feature type="region of interest" description="Disordered" evidence="5">
    <location>
        <begin position="1125"/>
        <end position="1168"/>
    </location>
</feature>
<sequence>MSQDYGRQVGGWFARLRSWAAARLPSRGASIQSASSNGSGTWGIMGPSASIPSHAPNANGFASAAPALRKRSHDTVRMGRHRRVPLSYAELAARRHRLSRALFEPLLYLFFLACYIVMLQLLPTLRSYGERENIEDRIDALFGKGGRAGAAVVSNRGFGPVTTGSAEPGLCPGRALWSPMYLVDPVVTLPPTSQEWLRAIQASRTFHRPTGCAGCSFDDARLHADFELVASWMDIRMEDGVPRSELGYSGLTFGLRLHQSLVYDYTPVEALLTRNLNVSEFVGSDVSSTLPVHDFDMLESVTKSELNWHFSQSGGYSIGGSARVHELLELGCKNGDKDACEAARRYSTTYHNINDVCSPLLSTVIGSAMKALTDDPACDTLTTVGLAAPVNNTGCSVDLALEWNMLLRSSPHKARASTVAGGSSIDAALAEDATRGAHGTDSTYVLVSFSGEQNDLEFTFLPTSLYPGAQGVALLVFQCVFCVFTLFFTVGPVFGRLWLIERSARGAVPSPLRRTRYTLRSAFSHKWMWYDLLTLGSMATTIGLYAVFVRRYNDLTGSECSSSGCGLDVGGLPAMGTQEWDDITRYCCAQTILTSLSFFDGAKPFESLVNDTYDIAHHPFCCSSMWGTCQPVCSEERLAQLTSAHYVPDDDKSARPAFIRDSLLRLVRFPASQFDNLGSDWIRSPPPSGEQAKPYVPAPEDLSRSCVSAGPAADPARVPVNVTWCGTANGNGGCTCNVADCKTLGNCCDDIDAVCGTNAPELPEGWLDVDWANFTRSNWISFTSTPPLGVADEFSNLENVSHAAISQAWDAALKRWGQQLTLPYDSYSDAFAAASNAEENWIIALAFSSVLLFARVLKYAEIDARMSLLLRTLSIAAGTLLFYMVSGALLFMGWVFFAQAYNGWLLLPGYTTFFQAFTSVFNLLFDPFPNEDFPSSGKWPFWVWYFLFMLIVTIVALNLVVAILVSAFETARDYAIHARRRHTRTIGAASSEWLLLGQALKYRDGRPDMAAVYSYFSGLSCEEVVQRATVVQTRWRGFKARLLADNLFGARAWLLRRARRHRCLPEATALADTGGMDSSPAARTVKHSAAAVRNPSAVIGGERSAPRAARRNQRVLRILSRQPSVLLGPAGAPPGSQRQNDSRTDGWEDGDSGEDAFEDALEEQQRARAGHDALAGALSGIQVALERLEARQQRLEDALLPSSFDVT</sequence>
<evidence type="ECO:0000256" key="3">
    <source>
        <dbReference type="ARBA" id="ARBA00022989"/>
    </source>
</evidence>
<feature type="transmembrane region" description="Helical" evidence="6">
    <location>
        <begin position="527"/>
        <end position="548"/>
    </location>
</feature>
<feature type="region of interest" description="Disordered" evidence="5">
    <location>
        <begin position="1072"/>
        <end position="1111"/>
    </location>
</feature>
<evidence type="ECO:0000256" key="5">
    <source>
        <dbReference type="SAM" id="MobiDB-lite"/>
    </source>
</evidence>
<keyword evidence="2 6" id="KW-0812">Transmembrane</keyword>
<feature type="domain" description="Polycystin cation channel PKD1/PKD2" evidence="7">
    <location>
        <begin position="831"/>
        <end position="970"/>
    </location>
</feature>
<evidence type="ECO:0000259" key="7">
    <source>
        <dbReference type="Pfam" id="PF08016"/>
    </source>
</evidence>
<feature type="compositionally biased region" description="Acidic residues" evidence="5">
    <location>
        <begin position="1147"/>
        <end position="1162"/>
    </location>
</feature>
<comment type="subcellular location">
    <subcellularLocation>
        <location evidence="1">Membrane</location>
        <topology evidence="1">Multi-pass membrane protein</topology>
    </subcellularLocation>
</comment>
<organism evidence="8">
    <name type="scientific">Prasinoderma coloniale</name>
    <dbReference type="NCBI Taxonomy" id="156133"/>
    <lineage>
        <taxon>Eukaryota</taxon>
        <taxon>Viridiplantae</taxon>
        <taxon>Prasinodermophyta</taxon>
        <taxon>Prasinodermophyceae</taxon>
        <taxon>Prasinodermales</taxon>
        <taxon>Prasinodermaceae</taxon>
        <taxon>Prasinoderma</taxon>
    </lineage>
</organism>
<proteinExistence type="predicted"/>
<name>A0A7R9TZJ8_9VIRI</name>
<accession>A0A7R9TZJ8</accession>